<evidence type="ECO:0000256" key="1">
    <source>
        <dbReference type="ARBA" id="ARBA00022598"/>
    </source>
</evidence>
<dbReference type="SUPFAM" id="SSF55681">
    <property type="entry name" value="Class II aaRS and biotin synthetases"/>
    <property type="match status" value="1"/>
</dbReference>
<reference evidence="3" key="1">
    <citation type="submission" date="2018-05" db="EMBL/GenBank/DDBJ databases">
        <authorList>
            <person name="Lanie J.A."/>
            <person name="Ng W.-L."/>
            <person name="Kazmierczak K.M."/>
            <person name="Andrzejewski T.M."/>
            <person name="Davidsen T.M."/>
            <person name="Wayne K.J."/>
            <person name="Tettelin H."/>
            <person name="Glass J.I."/>
            <person name="Rusch D."/>
            <person name="Podicherti R."/>
            <person name="Tsui H.-C.T."/>
            <person name="Winkler M.E."/>
        </authorList>
    </citation>
    <scope>NUCLEOTIDE SEQUENCE</scope>
</reference>
<dbReference type="NCBIfam" id="TIGR00121">
    <property type="entry name" value="birA_ligase"/>
    <property type="match status" value="1"/>
</dbReference>
<keyword evidence="1" id="KW-0436">Ligase</keyword>
<gene>
    <name evidence="3" type="ORF">METZ01_LOCUS9732</name>
</gene>
<dbReference type="GO" id="GO:0004077">
    <property type="term" value="F:biotin--[biotin carboxyl-carrier protein] ligase activity"/>
    <property type="evidence" value="ECO:0007669"/>
    <property type="project" value="InterPro"/>
</dbReference>
<dbReference type="Pfam" id="PF03099">
    <property type="entry name" value="BPL_LplA_LipB"/>
    <property type="match status" value="1"/>
</dbReference>
<dbReference type="PROSITE" id="PS51733">
    <property type="entry name" value="BPL_LPL_CATALYTIC"/>
    <property type="match status" value="1"/>
</dbReference>
<dbReference type="CDD" id="cd16442">
    <property type="entry name" value="BPL"/>
    <property type="match status" value="1"/>
</dbReference>
<dbReference type="InterPro" id="IPR045864">
    <property type="entry name" value="aa-tRNA-synth_II/BPL/LPL"/>
</dbReference>
<evidence type="ECO:0000259" key="2">
    <source>
        <dbReference type="PROSITE" id="PS51733"/>
    </source>
</evidence>
<evidence type="ECO:0000313" key="3">
    <source>
        <dbReference type="EMBL" id="SUZ56878.1"/>
    </source>
</evidence>
<dbReference type="Gene3D" id="3.30.930.10">
    <property type="entry name" value="Bira Bifunctional Protein, Domain 2"/>
    <property type="match status" value="1"/>
</dbReference>
<dbReference type="PANTHER" id="PTHR12835:SF5">
    <property type="entry name" value="BIOTIN--PROTEIN LIGASE"/>
    <property type="match status" value="1"/>
</dbReference>
<feature type="domain" description="BPL/LPL catalytic" evidence="2">
    <location>
        <begin position="1"/>
        <end position="180"/>
    </location>
</feature>
<proteinExistence type="predicted"/>
<protein>
    <recommendedName>
        <fullName evidence="2">BPL/LPL catalytic domain-containing protein</fullName>
    </recommendedName>
</protein>
<organism evidence="3">
    <name type="scientific">marine metagenome</name>
    <dbReference type="NCBI Taxonomy" id="408172"/>
    <lineage>
        <taxon>unclassified sequences</taxon>
        <taxon>metagenomes</taxon>
        <taxon>ecological metagenomes</taxon>
    </lineage>
</organism>
<sequence length="244" mass="28230">MRHYKLIKLNATKSTNDKVKMLIKSKKISPGDIVWADYQYKGRGRYKNTWNSSKGKNLLISVYREFKGLNFKQSNYINFVISLSVIKTIEQYISDDNFIKWPNDILSGQKKISGILIENNIKGKELRNSIIGIGINVNQTRFRNIPNATSIKLISNNEIEIEQVLKKLIKNIDEHINILIVKDFDQIMNLYNSKLYGRDSCRFLINNEIFQGKVINVNPSGSINVEINGWGIKEYESNRIKILL</sequence>
<dbReference type="EMBL" id="UINC01000529">
    <property type="protein sequence ID" value="SUZ56878.1"/>
    <property type="molecule type" value="Genomic_DNA"/>
</dbReference>
<accession>A0A381NSQ1</accession>
<dbReference type="AlphaFoldDB" id="A0A381NSQ1"/>
<dbReference type="InterPro" id="IPR004408">
    <property type="entry name" value="Biotin_CoA_COase_ligase"/>
</dbReference>
<dbReference type="InterPro" id="IPR004143">
    <property type="entry name" value="BPL_LPL_catalytic"/>
</dbReference>
<dbReference type="PANTHER" id="PTHR12835">
    <property type="entry name" value="BIOTIN PROTEIN LIGASE"/>
    <property type="match status" value="1"/>
</dbReference>
<name>A0A381NSQ1_9ZZZZ</name>
<dbReference type="GO" id="GO:0005737">
    <property type="term" value="C:cytoplasm"/>
    <property type="evidence" value="ECO:0007669"/>
    <property type="project" value="TreeGrafter"/>
</dbReference>